<dbReference type="EMBL" id="MUJZ01054026">
    <property type="protein sequence ID" value="OTF72922.1"/>
    <property type="molecule type" value="Genomic_DNA"/>
</dbReference>
<keyword evidence="2" id="KW-1185">Reference proteome</keyword>
<evidence type="ECO:0000313" key="1">
    <source>
        <dbReference type="EMBL" id="OTF72922.1"/>
    </source>
</evidence>
<dbReference type="Proteomes" id="UP000194236">
    <property type="component" value="Unassembled WGS sequence"/>
</dbReference>
<gene>
    <name evidence="1" type="ORF">BLA29_004864</name>
</gene>
<sequence>MNLMLPIDTVRINQIPIRNYVWLNSPTLIFNTDIIFENLHQIKNLHVTGLINRCYFDHLVETSIKREAGVHGVMFNLTGKYHVPKVIIRGNARFLSKINDRENFLPNLINGERPIRNELHFAEDVTVGRIYINNLINRRNLSLLLTDAVVSDRPQEITGMKTFRKPLKIQGNIDQAKGRRLLITEGRFNRYNLTDLFTNVVHVNDTRPIYGNKIFTGNITFGRSIKLGQTLNGVRFPEDFVLTYTNETINGQANFHRKVHIHRNLNAQLINHINVTRFVHNGIMINETNPRQVLATVRFKHPIRIRNLTVHHRINDIPVDDLIFKSTLPNRNDPIQISGKKFFKDPLIIQGRFNVRTNLINNVDLIRDIRDQWIDRRNSNNQSMINGKLIFEQPIHVGTMRINQTLNGVPVSRFEQHLVQMEHDIGHYRQQVERSLRKTKLDEQMIIQNFTSYFINDIPGGYSQFLSNHN</sequence>
<comment type="caution">
    <text evidence="1">The sequence shown here is derived from an EMBL/GenBank/DDBJ whole genome shotgun (WGS) entry which is preliminary data.</text>
</comment>
<proteinExistence type="predicted"/>
<dbReference type="AlphaFoldDB" id="A0A1Y3AWP8"/>
<evidence type="ECO:0000313" key="2">
    <source>
        <dbReference type="Proteomes" id="UP000194236"/>
    </source>
</evidence>
<organism evidence="1 2">
    <name type="scientific">Euroglyphus maynei</name>
    <name type="common">Mayne's house dust mite</name>
    <dbReference type="NCBI Taxonomy" id="6958"/>
    <lineage>
        <taxon>Eukaryota</taxon>
        <taxon>Metazoa</taxon>
        <taxon>Ecdysozoa</taxon>
        <taxon>Arthropoda</taxon>
        <taxon>Chelicerata</taxon>
        <taxon>Arachnida</taxon>
        <taxon>Acari</taxon>
        <taxon>Acariformes</taxon>
        <taxon>Sarcoptiformes</taxon>
        <taxon>Astigmata</taxon>
        <taxon>Psoroptidia</taxon>
        <taxon>Analgoidea</taxon>
        <taxon>Pyroglyphidae</taxon>
        <taxon>Pyroglyphinae</taxon>
        <taxon>Euroglyphus</taxon>
    </lineage>
</organism>
<accession>A0A1Y3AWP8</accession>
<reference evidence="1 2" key="1">
    <citation type="submission" date="2017-03" db="EMBL/GenBank/DDBJ databases">
        <title>Genome Survey of Euroglyphus maynei.</title>
        <authorList>
            <person name="Arlian L.G."/>
            <person name="Morgan M.S."/>
            <person name="Rider S.D."/>
        </authorList>
    </citation>
    <scope>NUCLEOTIDE SEQUENCE [LARGE SCALE GENOMIC DNA]</scope>
    <source>
        <strain evidence="1">Arlian Lab</strain>
        <tissue evidence="1">Whole body</tissue>
    </source>
</reference>
<protein>
    <submittedName>
        <fullName evidence="1">Uncharacterized protein</fullName>
    </submittedName>
</protein>
<dbReference type="OrthoDB" id="6431527at2759"/>
<name>A0A1Y3AWP8_EURMA</name>